<keyword evidence="4" id="KW-1185">Reference proteome</keyword>
<dbReference type="Proteomes" id="UP000235659">
    <property type="component" value="Unassembled WGS sequence"/>
</dbReference>
<gene>
    <name evidence="3" type="ORF">C0Z16_34415</name>
    <name evidence="2" type="ORF">LMG27174_05372</name>
</gene>
<name>A0A2N7VU37_9BURK</name>
<accession>A0A2N7VU37</accession>
<evidence type="ECO:0000313" key="5">
    <source>
        <dbReference type="Proteomes" id="UP000494205"/>
    </source>
</evidence>
<reference evidence="3 4" key="1">
    <citation type="submission" date="2018-01" db="EMBL/GenBank/DDBJ databases">
        <title>Whole genome analyses suggest that Burkholderia sensu lato contains two further novel genera in the rhizoxinica-symbiotica group Mycetohabitans gen. nov., and Trinickia gen. nov.: implications for the evolution of diazotrophy and nodulation in the Burkholderiaceae.</title>
        <authorList>
            <person name="Estrada-de los Santos P."/>
            <person name="Palmer M."/>
            <person name="Chavez-Ramirez B."/>
            <person name="Beukes C."/>
            <person name="Steenkamp E.T."/>
            <person name="Hirsch A.M."/>
            <person name="Manyaka P."/>
            <person name="Maluk M."/>
            <person name="Lafos M."/>
            <person name="Crook M."/>
            <person name="Gross E."/>
            <person name="Simon M.F."/>
            <person name="Bueno dos Reis Junior F."/>
            <person name="Poole P.S."/>
            <person name="Venter S.N."/>
            <person name="James E.K."/>
        </authorList>
    </citation>
    <scope>NUCLEOTIDE SEQUENCE [LARGE SCALE GENOMIC DNA]</scope>
    <source>
        <strain evidence="3 4">WSM 3937</strain>
    </source>
</reference>
<dbReference type="EMBL" id="PNXY01000052">
    <property type="protein sequence ID" value="PMS20678.1"/>
    <property type="molecule type" value="Genomic_DNA"/>
</dbReference>
<sequence length="89" mass="9395">MVTLLQERNPANSNTADFEMASGDPGYQVNPQIQYGSSSVTNTLCKRASFQEKGKGKGFSLRAGAIGSVILALARDVSAFDAQPVDSGR</sequence>
<evidence type="ECO:0000313" key="4">
    <source>
        <dbReference type="Proteomes" id="UP000235659"/>
    </source>
</evidence>
<dbReference type="Proteomes" id="UP000494205">
    <property type="component" value="Unassembled WGS sequence"/>
</dbReference>
<organism evidence="2 5">
    <name type="scientific">Paraburkholderia rhynchosiae</name>
    <dbReference type="NCBI Taxonomy" id="487049"/>
    <lineage>
        <taxon>Bacteria</taxon>
        <taxon>Pseudomonadati</taxon>
        <taxon>Pseudomonadota</taxon>
        <taxon>Betaproteobacteria</taxon>
        <taxon>Burkholderiales</taxon>
        <taxon>Burkholderiaceae</taxon>
        <taxon>Paraburkholderia</taxon>
    </lineage>
</organism>
<evidence type="ECO:0000256" key="1">
    <source>
        <dbReference type="SAM" id="MobiDB-lite"/>
    </source>
</evidence>
<dbReference type="AlphaFoldDB" id="A0A2N7VU37"/>
<reference evidence="2 5" key="2">
    <citation type="submission" date="2020-04" db="EMBL/GenBank/DDBJ databases">
        <authorList>
            <person name="De Canck E."/>
        </authorList>
    </citation>
    <scope>NUCLEOTIDE SEQUENCE [LARGE SCALE GENOMIC DNA]</scope>
    <source>
        <strain evidence="2 5">LMG 27174</strain>
    </source>
</reference>
<evidence type="ECO:0000313" key="2">
    <source>
        <dbReference type="EMBL" id="CAB3726027.1"/>
    </source>
</evidence>
<feature type="region of interest" description="Disordered" evidence="1">
    <location>
        <begin position="1"/>
        <end position="23"/>
    </location>
</feature>
<protein>
    <submittedName>
        <fullName evidence="2">Uncharacterized protein</fullName>
    </submittedName>
</protein>
<dbReference type="EMBL" id="CADIJZ010000023">
    <property type="protein sequence ID" value="CAB3726027.1"/>
    <property type="molecule type" value="Genomic_DNA"/>
</dbReference>
<proteinExistence type="predicted"/>
<evidence type="ECO:0000313" key="3">
    <source>
        <dbReference type="EMBL" id="PMS20678.1"/>
    </source>
</evidence>